<keyword evidence="12" id="KW-1185">Reference proteome</keyword>
<feature type="domain" description="ABC transmembrane type-2" evidence="10">
    <location>
        <begin position="17"/>
        <end position="238"/>
    </location>
</feature>
<dbReference type="AlphaFoldDB" id="A0A6B2JNW2"/>
<protein>
    <recommendedName>
        <fullName evidence="9">Transport permease protein</fullName>
    </recommendedName>
</protein>
<evidence type="ECO:0000313" key="12">
    <source>
        <dbReference type="Proteomes" id="UP000474757"/>
    </source>
</evidence>
<dbReference type="Proteomes" id="UP000474757">
    <property type="component" value="Unassembled WGS sequence"/>
</dbReference>
<dbReference type="InterPro" id="IPR047817">
    <property type="entry name" value="ABC2_TM_bact-type"/>
</dbReference>
<evidence type="ECO:0000256" key="6">
    <source>
        <dbReference type="ARBA" id="ARBA00022692"/>
    </source>
</evidence>
<feature type="transmembrane region" description="Helical" evidence="9">
    <location>
        <begin position="97"/>
        <end position="119"/>
    </location>
</feature>
<feature type="transmembrane region" description="Helical" evidence="9">
    <location>
        <begin position="47"/>
        <end position="67"/>
    </location>
</feature>
<accession>A0A6B2JNW2</accession>
<gene>
    <name evidence="11" type="ORF">GZA08_01955</name>
</gene>
<reference evidence="11 12" key="1">
    <citation type="submission" date="2020-02" db="EMBL/GenBank/DDBJ databases">
        <title>Pseudoroseicyclus tamarix, sp. nov., isolated from offshore sediment of a Tamarix chinensis forest.</title>
        <authorList>
            <person name="Gai Y."/>
        </authorList>
    </citation>
    <scope>NUCLEOTIDE SEQUENCE [LARGE SCALE GENOMIC DNA]</scope>
    <source>
        <strain evidence="11 12">CLL3-39</strain>
    </source>
</reference>
<dbReference type="GO" id="GO:0043190">
    <property type="term" value="C:ATP-binding cassette (ABC) transporter complex"/>
    <property type="evidence" value="ECO:0007669"/>
    <property type="project" value="InterPro"/>
</dbReference>
<name>A0A6B2JNW2_9RHOB</name>
<evidence type="ECO:0000256" key="3">
    <source>
        <dbReference type="ARBA" id="ARBA00022448"/>
    </source>
</evidence>
<comment type="caution">
    <text evidence="9">Lacks conserved residue(s) required for the propagation of feature annotation.</text>
</comment>
<keyword evidence="5" id="KW-0997">Cell inner membrane</keyword>
<dbReference type="GO" id="GO:0140359">
    <property type="term" value="F:ABC-type transporter activity"/>
    <property type="evidence" value="ECO:0007669"/>
    <property type="project" value="InterPro"/>
</dbReference>
<comment type="similarity">
    <text evidence="2 9">Belongs to the ABC-2 integral membrane protein family.</text>
</comment>
<keyword evidence="4 9" id="KW-1003">Cell membrane</keyword>
<evidence type="ECO:0000259" key="10">
    <source>
        <dbReference type="PROSITE" id="PS51012"/>
    </source>
</evidence>
<dbReference type="PANTHER" id="PTHR30413">
    <property type="entry name" value="INNER MEMBRANE TRANSPORT PERMEASE"/>
    <property type="match status" value="1"/>
</dbReference>
<keyword evidence="3 9" id="KW-0813">Transport</keyword>
<dbReference type="EMBL" id="JAAGAB010000001">
    <property type="protein sequence ID" value="NDU99737.1"/>
    <property type="molecule type" value="Genomic_DNA"/>
</dbReference>
<dbReference type="Pfam" id="PF01061">
    <property type="entry name" value="ABC2_membrane"/>
    <property type="match status" value="1"/>
</dbReference>
<sequence>MALVLREMSSTYGRSPGGYLWQILEPAAGIMLLTLIFSLGFRSPALGSNFAIFYASGLLPFLMPLNVSSRVSGSLTYSKPLLGYPRVTILDAVMARFILNTATQVLTSILVFVFILSFWDTGTILYLPSILLGYSMGVALALGVGVMNCYLFQQLPLWRSVWSVINRPLLLISGVIFLRESMPEPYGTWMEWNPYLHVVSAVRRGFYYGYEAEYVDPLYVFGVSGMMFIVGFALLRRYHRDLMER</sequence>
<feature type="transmembrane region" description="Helical" evidence="9">
    <location>
        <begin position="218"/>
        <end position="235"/>
    </location>
</feature>
<evidence type="ECO:0000256" key="7">
    <source>
        <dbReference type="ARBA" id="ARBA00022989"/>
    </source>
</evidence>
<dbReference type="PROSITE" id="PS51012">
    <property type="entry name" value="ABC_TM2"/>
    <property type="match status" value="1"/>
</dbReference>
<keyword evidence="8 9" id="KW-0472">Membrane</keyword>
<proteinExistence type="inferred from homology"/>
<evidence type="ECO:0000256" key="5">
    <source>
        <dbReference type="ARBA" id="ARBA00022519"/>
    </source>
</evidence>
<evidence type="ECO:0000256" key="9">
    <source>
        <dbReference type="RuleBase" id="RU361157"/>
    </source>
</evidence>
<keyword evidence="7 9" id="KW-1133">Transmembrane helix</keyword>
<feature type="transmembrane region" description="Helical" evidence="9">
    <location>
        <begin position="131"/>
        <end position="152"/>
    </location>
</feature>
<dbReference type="PANTHER" id="PTHR30413:SF8">
    <property type="entry name" value="TRANSPORT PERMEASE PROTEIN"/>
    <property type="match status" value="1"/>
</dbReference>
<keyword evidence="6 9" id="KW-0812">Transmembrane</keyword>
<evidence type="ECO:0000313" key="11">
    <source>
        <dbReference type="EMBL" id="NDU99737.1"/>
    </source>
</evidence>
<evidence type="ECO:0000256" key="4">
    <source>
        <dbReference type="ARBA" id="ARBA00022475"/>
    </source>
</evidence>
<organism evidence="11 12">
    <name type="scientific">Pseudoroseicyclus tamaricis</name>
    <dbReference type="NCBI Taxonomy" id="2705421"/>
    <lineage>
        <taxon>Bacteria</taxon>
        <taxon>Pseudomonadati</taxon>
        <taxon>Pseudomonadota</taxon>
        <taxon>Alphaproteobacteria</taxon>
        <taxon>Rhodobacterales</taxon>
        <taxon>Paracoccaceae</taxon>
        <taxon>Pseudoroseicyclus</taxon>
    </lineage>
</organism>
<comment type="caution">
    <text evidence="11">The sequence shown here is derived from an EMBL/GenBank/DDBJ whole genome shotgun (WGS) entry which is preliminary data.</text>
</comment>
<comment type="subcellular location">
    <subcellularLocation>
        <location evidence="1 9">Cell inner membrane</location>
        <topology evidence="1 9">Multi-pass membrane protein</topology>
    </subcellularLocation>
</comment>
<dbReference type="PRINTS" id="PR00164">
    <property type="entry name" value="ABC2TRNSPORT"/>
</dbReference>
<feature type="transmembrane region" description="Helical" evidence="9">
    <location>
        <begin position="20"/>
        <end position="41"/>
    </location>
</feature>
<dbReference type="GO" id="GO:0015920">
    <property type="term" value="P:lipopolysaccharide transport"/>
    <property type="evidence" value="ECO:0007669"/>
    <property type="project" value="TreeGrafter"/>
</dbReference>
<dbReference type="InterPro" id="IPR000412">
    <property type="entry name" value="ABC_2_transport"/>
</dbReference>
<dbReference type="InterPro" id="IPR013525">
    <property type="entry name" value="ABC2_TM"/>
</dbReference>
<evidence type="ECO:0000256" key="8">
    <source>
        <dbReference type="ARBA" id="ARBA00023136"/>
    </source>
</evidence>
<evidence type="ECO:0000256" key="2">
    <source>
        <dbReference type="ARBA" id="ARBA00007783"/>
    </source>
</evidence>
<evidence type="ECO:0000256" key="1">
    <source>
        <dbReference type="ARBA" id="ARBA00004429"/>
    </source>
</evidence>